<keyword evidence="2" id="KW-0378">Hydrolase</keyword>
<dbReference type="EMBL" id="JADAQX010000946">
    <property type="protein sequence ID" value="KAF8819123.1"/>
    <property type="molecule type" value="Genomic_DNA"/>
</dbReference>
<feature type="domain" description="Helicase C-terminal" evidence="6">
    <location>
        <begin position="376"/>
        <end position="528"/>
    </location>
</feature>
<dbReference type="InterPro" id="IPR044742">
    <property type="entry name" value="DEAD/DEAH_RhlB"/>
</dbReference>
<dbReference type="PANTHER" id="PTHR47959:SF1">
    <property type="entry name" value="ATP-DEPENDENT RNA HELICASE DBPA"/>
    <property type="match status" value="1"/>
</dbReference>
<proteinExistence type="predicted"/>
<dbReference type="SMART" id="SM00490">
    <property type="entry name" value="HELICc"/>
    <property type="match status" value="1"/>
</dbReference>
<evidence type="ECO:0000313" key="8">
    <source>
        <dbReference type="Proteomes" id="UP000823046"/>
    </source>
</evidence>
<evidence type="ECO:0000256" key="4">
    <source>
        <dbReference type="ARBA" id="ARBA00022840"/>
    </source>
</evidence>
<keyword evidence="8" id="KW-1185">Reference proteome</keyword>
<dbReference type="CDD" id="cd18787">
    <property type="entry name" value="SF2_C_DEAD"/>
    <property type="match status" value="1"/>
</dbReference>
<evidence type="ECO:0000313" key="7">
    <source>
        <dbReference type="EMBL" id="KAF8819123.1"/>
    </source>
</evidence>
<gene>
    <name evidence="7" type="ORF">IE077_001629</name>
</gene>
<dbReference type="PROSITE" id="PS51194">
    <property type="entry name" value="HELICASE_CTER"/>
    <property type="match status" value="1"/>
</dbReference>
<dbReference type="SMART" id="SM00487">
    <property type="entry name" value="DEXDc"/>
    <property type="match status" value="1"/>
</dbReference>
<evidence type="ECO:0000256" key="3">
    <source>
        <dbReference type="ARBA" id="ARBA00022806"/>
    </source>
</evidence>
<dbReference type="PROSITE" id="PS51192">
    <property type="entry name" value="HELICASE_ATP_BIND_1"/>
    <property type="match status" value="1"/>
</dbReference>
<dbReference type="Pfam" id="PF00270">
    <property type="entry name" value="DEAD"/>
    <property type="match status" value="1"/>
</dbReference>
<name>A0ABQ7J591_9APIC</name>
<keyword evidence="3 7" id="KW-0347">Helicase</keyword>
<comment type="caution">
    <text evidence="7">The sequence shown here is derived from an EMBL/GenBank/DDBJ whole genome shotgun (WGS) entry which is preliminary data.</text>
</comment>
<dbReference type="SUPFAM" id="SSF52540">
    <property type="entry name" value="P-loop containing nucleoside triphosphate hydrolases"/>
    <property type="match status" value="1"/>
</dbReference>
<dbReference type="PANTHER" id="PTHR47959">
    <property type="entry name" value="ATP-DEPENDENT RNA HELICASE RHLE-RELATED"/>
    <property type="match status" value="1"/>
</dbReference>
<dbReference type="GO" id="GO:0004386">
    <property type="term" value="F:helicase activity"/>
    <property type="evidence" value="ECO:0007669"/>
    <property type="project" value="UniProtKB-KW"/>
</dbReference>
<dbReference type="Proteomes" id="UP000823046">
    <property type="component" value="Unassembled WGS sequence"/>
</dbReference>
<sequence>MLSLHSINGISLSSSWSLWRPPAAASIAINYYRIPRLHFSLPATTPFSQQQLLRDGKCFHPFDELYKHTVHSVSRRLTGSLPCPYPTARRLVYGLHGPIQPRSENPKISPVSLHAKRRESAPVEDSHRMNPTVPIEGLPLSSALKKRLLHLGVTHFNALQQRSLYPLLRGDDVIVRSPTGSGKTLAYLIPLLQRLKNEKWETHFPALIIVPTRELVEQVSYQLHRLKPSKDIHIAVLYGNQNVENQTEILRWGAHIVIGTPHRIAAVLKTPGRVDFESLKVLIVDEVDEVLSRGFDEDMKTLLQSCNPLRQTAIFSATFPPWLHEKSLEPIFVHSDRTQKSPPFVLDLLQAGMLPLSPLVKHHICKVSRHPSKRIRLLAYIIETLKEKFEEGKVIIFCSTRNEASLVSNHPWLYARSKPLHSDLPQHQRQATLQEFRAHKFHVLVASDLAARGLDVEGVGLIFHYSPPLTIESYIHRSGRTGRRGEAGKSIILYDSSEKKHIRQLERELCQTFVEWEAPTETAVRDKFLDIIGDELLQPVGVDSTAYEEHAKHQLDLHGPRLLAAALVLLERRKQFKTWKSAMSGRFSYTPLLFCDPFCQKLRSRSQLLDLVKKCLPEKFHASIGRIALSRRGYVVDLPSDAAHHVLRSETLKAASIHAMYVANLPPIVEDEVRYRVNRLKSPQLILNTLSNRLRQTPLSVSARRRLVRRLARRKEQVEIQSFRKKLKTTQHKKT</sequence>
<feature type="domain" description="Helicase ATP-binding" evidence="5">
    <location>
        <begin position="164"/>
        <end position="337"/>
    </location>
</feature>
<evidence type="ECO:0000259" key="6">
    <source>
        <dbReference type="PROSITE" id="PS51194"/>
    </source>
</evidence>
<reference evidence="7 8" key="1">
    <citation type="journal article" date="2020" name="bioRxiv">
        <title>Metabolic contributions of an alphaproteobacterial endosymbiont in the apicomplexan Cardiosporidium cionae.</title>
        <authorList>
            <person name="Hunter E.S."/>
            <person name="Paight C.J."/>
            <person name="Lane C.E."/>
        </authorList>
    </citation>
    <scope>NUCLEOTIDE SEQUENCE [LARGE SCALE GENOMIC DNA]</scope>
    <source>
        <strain evidence="7">ESH_2018</strain>
    </source>
</reference>
<dbReference type="InterPro" id="IPR014001">
    <property type="entry name" value="Helicase_ATP-bd"/>
</dbReference>
<accession>A0ABQ7J591</accession>
<evidence type="ECO:0000256" key="1">
    <source>
        <dbReference type="ARBA" id="ARBA00022741"/>
    </source>
</evidence>
<dbReference type="InterPro" id="IPR001650">
    <property type="entry name" value="Helicase_C-like"/>
</dbReference>
<dbReference type="InterPro" id="IPR027417">
    <property type="entry name" value="P-loop_NTPase"/>
</dbReference>
<dbReference type="Pfam" id="PF00271">
    <property type="entry name" value="Helicase_C"/>
    <property type="match status" value="1"/>
</dbReference>
<dbReference type="InterPro" id="IPR011545">
    <property type="entry name" value="DEAD/DEAH_box_helicase_dom"/>
</dbReference>
<dbReference type="Gene3D" id="3.40.50.300">
    <property type="entry name" value="P-loop containing nucleotide triphosphate hydrolases"/>
    <property type="match status" value="2"/>
</dbReference>
<dbReference type="InterPro" id="IPR050079">
    <property type="entry name" value="DEAD_box_RNA_helicase"/>
</dbReference>
<protein>
    <submittedName>
        <fullName evidence="7">DEAD/DEAH box helicase domain-containing protein</fullName>
    </submittedName>
</protein>
<evidence type="ECO:0000259" key="5">
    <source>
        <dbReference type="PROSITE" id="PS51192"/>
    </source>
</evidence>
<dbReference type="CDD" id="cd00268">
    <property type="entry name" value="DEADc"/>
    <property type="match status" value="1"/>
</dbReference>
<organism evidence="7 8">
    <name type="scientific">Cardiosporidium cionae</name>
    <dbReference type="NCBI Taxonomy" id="476202"/>
    <lineage>
        <taxon>Eukaryota</taxon>
        <taxon>Sar</taxon>
        <taxon>Alveolata</taxon>
        <taxon>Apicomplexa</taxon>
        <taxon>Aconoidasida</taxon>
        <taxon>Nephromycida</taxon>
        <taxon>Cardiosporidium</taxon>
    </lineage>
</organism>
<evidence type="ECO:0000256" key="2">
    <source>
        <dbReference type="ARBA" id="ARBA00022801"/>
    </source>
</evidence>
<keyword evidence="4" id="KW-0067">ATP-binding</keyword>
<keyword evidence="1" id="KW-0547">Nucleotide-binding</keyword>